<accession>F2JQ89</accession>
<evidence type="ECO:0000256" key="1">
    <source>
        <dbReference type="SAM" id="MobiDB-lite"/>
    </source>
</evidence>
<keyword evidence="4" id="KW-1185">Reference proteome</keyword>
<dbReference type="EMBL" id="CP002582">
    <property type="protein sequence ID" value="ADZ83751.1"/>
    <property type="molecule type" value="Genomic_DNA"/>
</dbReference>
<dbReference type="AlphaFoldDB" id="F2JQ89"/>
<dbReference type="InterPro" id="IPR008708">
    <property type="entry name" value="Neisseria_TspB"/>
</dbReference>
<dbReference type="KEGG" id="cle:Clole_2037"/>
<protein>
    <submittedName>
        <fullName evidence="3">Uncharacterized protein</fullName>
    </submittedName>
</protein>
<reference evidence="3 4" key="1">
    <citation type="journal article" date="2011" name="J. Bacteriol.">
        <title>Complete genome sequence of the cellulose-degrading bacterium Cellulosilyticum lentocellum.</title>
        <authorList>
            <consortium name="US DOE Joint Genome Institute"/>
            <person name="Miller D.A."/>
            <person name="Suen G."/>
            <person name="Bruce D."/>
            <person name="Copeland A."/>
            <person name="Cheng J.F."/>
            <person name="Detter C."/>
            <person name="Goodwin L.A."/>
            <person name="Han C.S."/>
            <person name="Hauser L.J."/>
            <person name="Land M.L."/>
            <person name="Lapidus A."/>
            <person name="Lucas S."/>
            <person name="Meincke L."/>
            <person name="Pitluck S."/>
            <person name="Tapia R."/>
            <person name="Teshima H."/>
            <person name="Woyke T."/>
            <person name="Fox B.G."/>
            <person name="Angert E.R."/>
            <person name="Currie C.R."/>
        </authorList>
    </citation>
    <scope>NUCLEOTIDE SEQUENCE [LARGE SCALE GENOMIC DNA]</scope>
    <source>
        <strain evidence="4">ATCC 49066 / DSM 5427 / NCIMB 11756 / RHM5</strain>
    </source>
</reference>
<feature type="signal peptide" evidence="2">
    <location>
        <begin position="1"/>
        <end position="24"/>
    </location>
</feature>
<sequence length="211" mass="22671">MNKQKWQGLTIALMISVLASTTFGSVNRNVPAPSPSPIASPSAKPVPTVAPTTKPAPTMAPTTKPAPTMAPTTKPAPTMAPTTKPAPTMTPTTKPAPTMVPSTKPGPCTKPAQDQKAKPFMLDNFKVIANTLAGLGVDEAKLTSYIKEGKKLEDVLKVEKISTRKFKKCVIKEYNRVVDQAVKNKQLTCEQAKQLKAAIKQTIKNWLPKSK</sequence>
<dbReference type="STRING" id="642492.Clole_2037"/>
<feature type="chain" id="PRO_5003280491" evidence="2">
    <location>
        <begin position="25"/>
        <end position="211"/>
    </location>
</feature>
<dbReference type="Proteomes" id="UP000008467">
    <property type="component" value="Chromosome"/>
</dbReference>
<keyword evidence="2" id="KW-0732">Signal</keyword>
<organism evidence="3 4">
    <name type="scientific">Cellulosilyticum lentocellum (strain ATCC 49066 / DSM 5427 / NCIMB 11756 / RHM5)</name>
    <name type="common">Clostridium lentocellum</name>
    <dbReference type="NCBI Taxonomy" id="642492"/>
    <lineage>
        <taxon>Bacteria</taxon>
        <taxon>Bacillati</taxon>
        <taxon>Bacillota</taxon>
        <taxon>Clostridia</taxon>
        <taxon>Lachnospirales</taxon>
        <taxon>Cellulosilyticaceae</taxon>
        <taxon>Cellulosilyticum</taxon>
    </lineage>
</organism>
<evidence type="ECO:0000313" key="3">
    <source>
        <dbReference type="EMBL" id="ADZ83751.1"/>
    </source>
</evidence>
<feature type="compositionally biased region" description="Low complexity" evidence="1">
    <location>
        <begin position="39"/>
        <end position="101"/>
    </location>
</feature>
<feature type="region of interest" description="Disordered" evidence="1">
    <location>
        <begin position="33"/>
        <end position="114"/>
    </location>
</feature>
<name>F2JQ89_CELLD</name>
<dbReference type="HOGENOM" id="CLU_1303077_0_0_9"/>
<proteinExistence type="predicted"/>
<evidence type="ECO:0000313" key="4">
    <source>
        <dbReference type="Proteomes" id="UP000008467"/>
    </source>
</evidence>
<gene>
    <name evidence="3" type="ordered locus">Clole_2037</name>
</gene>
<dbReference type="Pfam" id="PF05616">
    <property type="entry name" value="Neisseria_TspB"/>
    <property type="match status" value="1"/>
</dbReference>
<evidence type="ECO:0000256" key="2">
    <source>
        <dbReference type="SAM" id="SignalP"/>
    </source>
</evidence>
<dbReference type="RefSeq" id="WP_013657045.1">
    <property type="nucleotide sequence ID" value="NC_015275.1"/>
</dbReference>